<keyword evidence="2" id="KW-1185">Reference proteome</keyword>
<gene>
    <name evidence="1" type="ORF">C8N34_102304</name>
</gene>
<reference evidence="1 2" key="1">
    <citation type="submission" date="2018-04" db="EMBL/GenBank/DDBJ databases">
        <title>Genomic Encyclopedia of Archaeal and Bacterial Type Strains, Phase II (KMG-II): from individual species to whole genera.</title>
        <authorList>
            <person name="Goeker M."/>
        </authorList>
    </citation>
    <scope>NUCLEOTIDE SEQUENCE [LARGE SCALE GENOMIC DNA]</scope>
    <source>
        <strain evidence="1 2">DSM 21823</strain>
    </source>
</reference>
<accession>A0A2T6B8Y8</accession>
<name>A0A2T6B8Y8_9RHOB</name>
<evidence type="ECO:0000313" key="2">
    <source>
        <dbReference type="Proteomes" id="UP000244224"/>
    </source>
</evidence>
<dbReference type="EMBL" id="QBKP01000002">
    <property type="protein sequence ID" value="PTX52524.1"/>
    <property type="molecule type" value="Genomic_DNA"/>
</dbReference>
<comment type="caution">
    <text evidence="1">The sequence shown here is derived from an EMBL/GenBank/DDBJ whole genome shotgun (WGS) entry which is preliminary data.</text>
</comment>
<protein>
    <submittedName>
        <fullName evidence="1">Uncharacterized protein</fullName>
    </submittedName>
</protein>
<organism evidence="1 2">
    <name type="scientific">Gemmobacter caeni</name>
    <dbReference type="NCBI Taxonomy" id="589035"/>
    <lineage>
        <taxon>Bacteria</taxon>
        <taxon>Pseudomonadati</taxon>
        <taxon>Pseudomonadota</taxon>
        <taxon>Alphaproteobacteria</taxon>
        <taxon>Rhodobacterales</taxon>
        <taxon>Paracoccaceae</taxon>
        <taxon>Gemmobacter</taxon>
    </lineage>
</organism>
<sequence>MTDRVAEFLLSDMGGVTLSVRPPLPFVPDAVRVRGGQVELYGETKRVLFAADAEVISALGQASGLLLIEHPSTGPDTPRELELQLLD</sequence>
<dbReference type="RefSeq" id="WP_108127943.1">
    <property type="nucleotide sequence ID" value="NZ_QBKP01000002.1"/>
</dbReference>
<evidence type="ECO:0000313" key="1">
    <source>
        <dbReference type="EMBL" id="PTX52524.1"/>
    </source>
</evidence>
<dbReference type="Proteomes" id="UP000244224">
    <property type="component" value="Unassembled WGS sequence"/>
</dbReference>
<dbReference type="AlphaFoldDB" id="A0A2T6B8Y8"/>
<proteinExistence type="predicted"/>